<dbReference type="EnsemblPlants" id="OB06G31700.1">
    <property type="protein sequence ID" value="OB06G31700.1"/>
    <property type="gene ID" value="OB06G31700"/>
</dbReference>
<evidence type="ECO:0000256" key="1">
    <source>
        <dbReference type="SAM" id="MobiDB-lite"/>
    </source>
</evidence>
<name>J3MGM6_ORYBR</name>
<reference evidence="2" key="1">
    <citation type="journal article" date="2013" name="Nat. Commun.">
        <title>Whole-genome sequencing of Oryza brachyantha reveals mechanisms underlying Oryza genome evolution.</title>
        <authorList>
            <person name="Chen J."/>
            <person name="Huang Q."/>
            <person name="Gao D."/>
            <person name="Wang J."/>
            <person name="Lang Y."/>
            <person name="Liu T."/>
            <person name="Li B."/>
            <person name="Bai Z."/>
            <person name="Luis Goicoechea J."/>
            <person name="Liang C."/>
            <person name="Chen C."/>
            <person name="Zhang W."/>
            <person name="Sun S."/>
            <person name="Liao Y."/>
            <person name="Zhang X."/>
            <person name="Yang L."/>
            <person name="Song C."/>
            <person name="Wang M."/>
            <person name="Shi J."/>
            <person name="Liu G."/>
            <person name="Liu J."/>
            <person name="Zhou H."/>
            <person name="Zhou W."/>
            <person name="Yu Q."/>
            <person name="An N."/>
            <person name="Chen Y."/>
            <person name="Cai Q."/>
            <person name="Wang B."/>
            <person name="Liu B."/>
            <person name="Min J."/>
            <person name="Huang Y."/>
            <person name="Wu H."/>
            <person name="Li Z."/>
            <person name="Zhang Y."/>
            <person name="Yin Y."/>
            <person name="Song W."/>
            <person name="Jiang J."/>
            <person name="Jackson S.A."/>
            <person name="Wing R.A."/>
            <person name="Wang J."/>
            <person name="Chen M."/>
        </authorList>
    </citation>
    <scope>NUCLEOTIDE SEQUENCE [LARGE SCALE GENOMIC DNA]</scope>
    <source>
        <strain evidence="2">cv. IRGC 101232</strain>
    </source>
</reference>
<sequence>MPARGSRDDRRGRRELGAQKPEGGTEAASATKVSADMFLTAKGDTRSSPATTAMMEVGPAARPTVGERRAVGEIGSAARRRVMGLARSSVLWPDASDKNASRPADAAAGE</sequence>
<evidence type="ECO:0008006" key="4">
    <source>
        <dbReference type="Google" id="ProtNLM"/>
    </source>
</evidence>
<accession>J3MGM6</accession>
<protein>
    <recommendedName>
        <fullName evidence="4">DUF834 domain-containing protein</fullName>
    </recommendedName>
</protein>
<dbReference type="Gramene" id="OB06G31700.1">
    <property type="protein sequence ID" value="OB06G31700.1"/>
    <property type="gene ID" value="OB06G31700"/>
</dbReference>
<evidence type="ECO:0000313" key="3">
    <source>
        <dbReference type="Proteomes" id="UP000006038"/>
    </source>
</evidence>
<evidence type="ECO:0000313" key="2">
    <source>
        <dbReference type="EnsemblPlants" id="OB06G31700.1"/>
    </source>
</evidence>
<keyword evidence="3" id="KW-1185">Reference proteome</keyword>
<dbReference type="HOGENOM" id="CLU_2177529_0_0_1"/>
<proteinExistence type="predicted"/>
<dbReference type="AlphaFoldDB" id="J3MGM6"/>
<feature type="compositionally biased region" description="Basic and acidic residues" evidence="1">
    <location>
        <begin position="1"/>
        <end position="17"/>
    </location>
</feature>
<organism evidence="2">
    <name type="scientific">Oryza brachyantha</name>
    <name type="common">malo sina</name>
    <dbReference type="NCBI Taxonomy" id="4533"/>
    <lineage>
        <taxon>Eukaryota</taxon>
        <taxon>Viridiplantae</taxon>
        <taxon>Streptophyta</taxon>
        <taxon>Embryophyta</taxon>
        <taxon>Tracheophyta</taxon>
        <taxon>Spermatophyta</taxon>
        <taxon>Magnoliopsida</taxon>
        <taxon>Liliopsida</taxon>
        <taxon>Poales</taxon>
        <taxon>Poaceae</taxon>
        <taxon>BOP clade</taxon>
        <taxon>Oryzoideae</taxon>
        <taxon>Oryzeae</taxon>
        <taxon>Oryzinae</taxon>
        <taxon>Oryza</taxon>
    </lineage>
</organism>
<dbReference type="Proteomes" id="UP000006038">
    <property type="component" value="Chromosome 6"/>
</dbReference>
<dbReference type="eggNOG" id="ENOG502R6W6">
    <property type="taxonomic scope" value="Eukaryota"/>
</dbReference>
<reference evidence="2" key="2">
    <citation type="submission" date="2013-04" db="UniProtKB">
        <authorList>
            <consortium name="EnsemblPlants"/>
        </authorList>
    </citation>
    <scope>IDENTIFICATION</scope>
</reference>
<feature type="region of interest" description="Disordered" evidence="1">
    <location>
        <begin position="1"/>
        <end position="32"/>
    </location>
</feature>